<evidence type="ECO:0000313" key="1">
    <source>
        <dbReference type="EMBL" id="CAG8676932.1"/>
    </source>
</evidence>
<dbReference type="EMBL" id="CAJVPJ010007670">
    <property type="protein sequence ID" value="CAG8676932.1"/>
    <property type="molecule type" value="Genomic_DNA"/>
</dbReference>
<name>A0A9N9ELU9_9GLOM</name>
<evidence type="ECO:0000313" key="2">
    <source>
        <dbReference type="Proteomes" id="UP000789572"/>
    </source>
</evidence>
<gene>
    <name evidence="1" type="ORF">POCULU_LOCUS11284</name>
</gene>
<accession>A0A9N9ELU9</accession>
<dbReference type="OrthoDB" id="2436368at2759"/>
<reference evidence="1" key="1">
    <citation type="submission" date="2021-06" db="EMBL/GenBank/DDBJ databases">
        <authorList>
            <person name="Kallberg Y."/>
            <person name="Tangrot J."/>
            <person name="Rosling A."/>
        </authorList>
    </citation>
    <scope>NUCLEOTIDE SEQUENCE</scope>
    <source>
        <strain evidence="1">IA702</strain>
    </source>
</reference>
<organism evidence="1 2">
    <name type="scientific">Paraglomus occultum</name>
    <dbReference type="NCBI Taxonomy" id="144539"/>
    <lineage>
        <taxon>Eukaryota</taxon>
        <taxon>Fungi</taxon>
        <taxon>Fungi incertae sedis</taxon>
        <taxon>Mucoromycota</taxon>
        <taxon>Glomeromycotina</taxon>
        <taxon>Glomeromycetes</taxon>
        <taxon>Paraglomerales</taxon>
        <taxon>Paraglomeraceae</taxon>
        <taxon>Paraglomus</taxon>
    </lineage>
</organism>
<dbReference type="AlphaFoldDB" id="A0A9N9ELU9"/>
<feature type="non-terminal residue" evidence="1">
    <location>
        <position position="177"/>
    </location>
</feature>
<feature type="non-terminal residue" evidence="1">
    <location>
        <position position="1"/>
    </location>
</feature>
<proteinExistence type="predicted"/>
<dbReference type="Proteomes" id="UP000789572">
    <property type="component" value="Unassembled WGS sequence"/>
</dbReference>
<comment type="caution">
    <text evidence="1">The sequence shown here is derived from an EMBL/GenBank/DDBJ whole genome shotgun (WGS) entry which is preliminary data.</text>
</comment>
<keyword evidence="2" id="KW-1185">Reference proteome</keyword>
<sequence>LDTTSINIYLMENGLECGRKETLKSHRIVLIEFINNDECLLIIRETKETHELVATVWELFTCRPDRTIGKINLPKKFFYKRPTLYGIRWAGNTAIFVTNEGELKSVLDPFEPEEEKISDTPIVADKKLEYSNVYELNGNTHHLPESKFEQLIIRRIEPWISDGNNIIGLWLDGNEEK</sequence>
<protein>
    <submittedName>
        <fullName evidence="1">2852_t:CDS:1</fullName>
    </submittedName>
</protein>